<dbReference type="OrthoDB" id="206053at2759"/>
<dbReference type="EMBL" id="CAJJDN010000052">
    <property type="protein sequence ID" value="CAD8088050.1"/>
    <property type="molecule type" value="Genomic_DNA"/>
</dbReference>
<comment type="caution">
    <text evidence="1">The sequence shown here is derived from an EMBL/GenBank/DDBJ whole genome shotgun (WGS) entry which is preliminary data.</text>
</comment>
<proteinExistence type="predicted"/>
<sequence>MQEREMSEEVRNDNPYSRLMALKRMGIVENYRQIYEQVIWDKFYVKYLHGVIWKIDTV</sequence>
<dbReference type="Proteomes" id="UP000692954">
    <property type="component" value="Unassembled WGS sequence"/>
</dbReference>
<dbReference type="AlphaFoldDB" id="A0A8S1N6J7"/>
<gene>
    <name evidence="1" type="ORF">PSON_ATCC_30995.1.T0520155</name>
</gene>
<evidence type="ECO:0000313" key="1">
    <source>
        <dbReference type="EMBL" id="CAD8088050.1"/>
    </source>
</evidence>
<organism evidence="1 2">
    <name type="scientific">Paramecium sonneborni</name>
    <dbReference type="NCBI Taxonomy" id="65129"/>
    <lineage>
        <taxon>Eukaryota</taxon>
        <taxon>Sar</taxon>
        <taxon>Alveolata</taxon>
        <taxon>Ciliophora</taxon>
        <taxon>Intramacronucleata</taxon>
        <taxon>Oligohymenophorea</taxon>
        <taxon>Peniculida</taxon>
        <taxon>Parameciidae</taxon>
        <taxon>Paramecium</taxon>
    </lineage>
</organism>
<evidence type="ECO:0000313" key="2">
    <source>
        <dbReference type="Proteomes" id="UP000692954"/>
    </source>
</evidence>
<keyword evidence="2" id="KW-1185">Reference proteome</keyword>
<protein>
    <submittedName>
        <fullName evidence="1">Uncharacterized protein</fullName>
    </submittedName>
</protein>
<accession>A0A8S1N6J7</accession>
<name>A0A8S1N6J7_9CILI</name>
<reference evidence="1" key="1">
    <citation type="submission" date="2021-01" db="EMBL/GenBank/DDBJ databases">
        <authorList>
            <consortium name="Genoscope - CEA"/>
            <person name="William W."/>
        </authorList>
    </citation>
    <scope>NUCLEOTIDE SEQUENCE</scope>
</reference>